<accession>A0A101GJR0</accession>
<reference evidence="3" key="1">
    <citation type="journal article" date="2015" name="MBio">
        <title>Genome-Resolved Metagenomic Analysis Reveals Roles for Candidate Phyla and Other Microbial Community Members in Biogeochemical Transformations in Oil Reservoirs.</title>
        <authorList>
            <person name="Hu P."/>
            <person name="Tom L."/>
            <person name="Singh A."/>
            <person name="Thomas B.C."/>
            <person name="Baker B.J."/>
            <person name="Piceno Y.M."/>
            <person name="Andersen G.L."/>
            <person name="Banfield J.F."/>
        </authorList>
    </citation>
    <scope>NUCLEOTIDE SEQUENCE [LARGE SCALE GENOMIC DNA]</scope>
</reference>
<feature type="compositionally biased region" description="Pro residues" evidence="1">
    <location>
        <begin position="35"/>
        <end position="45"/>
    </location>
</feature>
<sequence length="385" mass="42236">DTRTPDREPMTYYKGEMVPRREVERIQAAEATPATTPPPQEPAPMPATVDPTDPRTTQRDEVGAGPVGTMRLEHDPAPEPAPVTPVTPPRIRSSVPPTPIGIEGIALDIASDRGVWYVGIYRDGEKIADDASRSNPLITKGTAKRIADRVKKEFPHLDRKAVQGAVDRFFEAVREADETITADAVCRVISSIVRVEKEMSDPPVYVVHLSDGKSMVFSTRDLAALQPVTLNERWLAVRDDPLDATGRDFKEIRDHLLAVAVPVDPPGPASPWERTLSKLETRIAPIPLEQDRGGLKRHGICLEPNGILLIRSDLIQDVMVESGQNPNDGSFARYLKKMGILLVDSKLYRIPGVKTPVRAWGVTPDIKDDLTDGLEGSLSEDPVGD</sequence>
<dbReference type="AlphaFoldDB" id="A0A101GJR0"/>
<organism evidence="2 3">
    <name type="scientific">Methanoculleus marisnigri</name>
    <dbReference type="NCBI Taxonomy" id="2198"/>
    <lineage>
        <taxon>Archaea</taxon>
        <taxon>Methanobacteriati</taxon>
        <taxon>Methanobacteriota</taxon>
        <taxon>Stenosarchaea group</taxon>
        <taxon>Methanomicrobia</taxon>
        <taxon>Methanomicrobiales</taxon>
        <taxon>Methanomicrobiaceae</taxon>
        <taxon>Methanoculleus</taxon>
    </lineage>
</organism>
<gene>
    <name evidence="2" type="ORF">XD82_1812</name>
</gene>
<evidence type="ECO:0000313" key="2">
    <source>
        <dbReference type="EMBL" id="KUK59735.1"/>
    </source>
</evidence>
<dbReference type="Proteomes" id="UP000054323">
    <property type="component" value="Unassembled WGS sequence"/>
</dbReference>
<proteinExistence type="predicted"/>
<feature type="compositionally biased region" description="Basic and acidic residues" evidence="1">
    <location>
        <begin position="52"/>
        <end position="62"/>
    </location>
</feature>
<name>A0A101GJR0_9EURY</name>
<evidence type="ECO:0000256" key="1">
    <source>
        <dbReference type="SAM" id="MobiDB-lite"/>
    </source>
</evidence>
<dbReference type="EMBL" id="LGGD01000290">
    <property type="protein sequence ID" value="KUK59735.1"/>
    <property type="molecule type" value="Genomic_DNA"/>
</dbReference>
<dbReference type="PATRIC" id="fig|2198.4.peg.482"/>
<feature type="compositionally biased region" description="Pro residues" evidence="1">
    <location>
        <begin position="78"/>
        <end position="88"/>
    </location>
</feature>
<evidence type="ECO:0000313" key="3">
    <source>
        <dbReference type="Proteomes" id="UP000054323"/>
    </source>
</evidence>
<protein>
    <submittedName>
        <fullName evidence="2">Uncharacterized protein</fullName>
    </submittedName>
</protein>
<feature type="non-terminal residue" evidence="2">
    <location>
        <position position="1"/>
    </location>
</feature>
<feature type="region of interest" description="Disordered" evidence="1">
    <location>
        <begin position="1"/>
        <end position="97"/>
    </location>
</feature>
<feature type="compositionally biased region" description="Basic and acidic residues" evidence="1">
    <location>
        <begin position="17"/>
        <end position="27"/>
    </location>
</feature>
<comment type="caution">
    <text evidence="2">The sequence shown here is derived from an EMBL/GenBank/DDBJ whole genome shotgun (WGS) entry which is preliminary data.</text>
</comment>